<dbReference type="EMBL" id="CP013244">
    <property type="protein sequence ID" value="ANP45545.1"/>
    <property type="molecule type" value="Genomic_DNA"/>
</dbReference>
<evidence type="ECO:0000313" key="3">
    <source>
        <dbReference type="EMBL" id="ANP45545.1"/>
    </source>
</evidence>
<reference evidence="3 4" key="1">
    <citation type="submission" date="2015-11" db="EMBL/GenBank/DDBJ databases">
        <title>Whole-Genome Sequence of Candidatus Oderbacter manganicum from the National Park Lower Oder Valley, Germany.</title>
        <authorList>
            <person name="Braun B."/>
            <person name="Liere K."/>
            <person name="Szewzyk U."/>
        </authorList>
    </citation>
    <scope>NUCLEOTIDE SEQUENCE [LARGE SCALE GENOMIC DNA]</scope>
    <source>
        <strain evidence="3 4">OTSz_A_272</strain>
    </source>
</reference>
<dbReference type="Proteomes" id="UP000092498">
    <property type="component" value="Chromosome"/>
</dbReference>
<protein>
    <submittedName>
        <fullName evidence="3">Uncharacterized protein</fullName>
    </submittedName>
</protein>
<dbReference type="STRING" id="1759059.ATE48_06245"/>
<feature type="region of interest" description="Disordered" evidence="2">
    <location>
        <begin position="1"/>
        <end position="34"/>
    </location>
</feature>
<evidence type="ECO:0000313" key="4">
    <source>
        <dbReference type="Proteomes" id="UP000092498"/>
    </source>
</evidence>
<dbReference type="InParanoid" id="A0A1B1AG80"/>
<keyword evidence="1" id="KW-0175">Coiled coil</keyword>
<dbReference type="AlphaFoldDB" id="A0A1B1AG80"/>
<organism evidence="3 4">
    <name type="scientific">Candidatus Viadribacter manganicus</name>
    <dbReference type="NCBI Taxonomy" id="1759059"/>
    <lineage>
        <taxon>Bacteria</taxon>
        <taxon>Pseudomonadati</taxon>
        <taxon>Pseudomonadota</taxon>
        <taxon>Alphaproteobacteria</taxon>
        <taxon>Hyphomonadales</taxon>
        <taxon>Hyphomonadaceae</taxon>
        <taxon>Candidatus Viadribacter</taxon>
    </lineage>
</organism>
<keyword evidence="4" id="KW-1185">Reference proteome</keyword>
<accession>A0A1B1AG80</accession>
<evidence type="ECO:0000256" key="2">
    <source>
        <dbReference type="SAM" id="MobiDB-lite"/>
    </source>
</evidence>
<feature type="coiled-coil region" evidence="1">
    <location>
        <begin position="241"/>
        <end position="268"/>
    </location>
</feature>
<dbReference type="KEGG" id="cbot:ATE48_06245"/>
<gene>
    <name evidence="3" type="ORF">ATE48_06245</name>
</gene>
<proteinExistence type="predicted"/>
<evidence type="ECO:0000256" key="1">
    <source>
        <dbReference type="SAM" id="Coils"/>
    </source>
</evidence>
<name>A0A1B1AG80_9PROT</name>
<sequence length="353" mass="38592">MAAGLVLAVQPAHADDPSNRSQPRPPAAQAPAPGEPSIAEVRQMLGEMGAWSLEYSGILGEAGRLMDQVEGYTAILDAVGAGSIRKRQAIEQMESWRRTSIARAQAVRERAVALRPPPSLAAMGPDGVDLEAALVLARNDLPLVLDEIITSLDAFAAYGLDAINNRERAVGARLRAIYTSHLQLISIDSRRIRAASRAVATDHPNRFVMEATIEYYRGLAAFGEYGIRALEAPETDTMIVAQTLRDAAVQMRTKLARTETEAQRTLREQRDMRYPPGAETLQRTIIEMTETYPETVRLYRELADTLDTAAAAIEAGGVVSEAWSAQEDIAIPLLERIALVEEQRAQIGAELRR</sequence>